<comment type="caution">
    <text evidence="1">The sequence shown here is derived from an EMBL/GenBank/DDBJ whole genome shotgun (WGS) entry which is preliminary data.</text>
</comment>
<proteinExistence type="predicted"/>
<organism evidence="1 2">
    <name type="scientific">Entomophthora muscae</name>
    <dbReference type="NCBI Taxonomy" id="34485"/>
    <lineage>
        <taxon>Eukaryota</taxon>
        <taxon>Fungi</taxon>
        <taxon>Fungi incertae sedis</taxon>
        <taxon>Zoopagomycota</taxon>
        <taxon>Entomophthoromycotina</taxon>
        <taxon>Entomophthoromycetes</taxon>
        <taxon>Entomophthorales</taxon>
        <taxon>Entomophthoraceae</taxon>
        <taxon>Entomophthora</taxon>
    </lineage>
</organism>
<reference evidence="1" key="1">
    <citation type="submission" date="2022-04" db="EMBL/GenBank/DDBJ databases">
        <title>Genome of the entomopathogenic fungus Entomophthora muscae.</title>
        <authorList>
            <person name="Elya C."/>
            <person name="Lovett B.R."/>
            <person name="Lee E."/>
            <person name="Macias A.M."/>
            <person name="Hajek A.E."/>
            <person name="De Bivort B.L."/>
            <person name="Kasson M.T."/>
            <person name="De Fine Licht H.H."/>
            <person name="Stajich J.E."/>
        </authorList>
    </citation>
    <scope>NUCLEOTIDE SEQUENCE</scope>
    <source>
        <strain evidence="1">Berkeley</strain>
    </source>
</reference>
<accession>A0ACC2S1A6</accession>
<keyword evidence="2" id="KW-1185">Reference proteome</keyword>
<sequence length="552" mass="60560">MKLTGLLLASVVASQDFARPLKVIVHVGFGTLSHIKPLLEMGTLLRARKHTVVYAAFDSGERFNEPYKFKFASLGNFGDAAGQREKMKKLFSGREVQDPLKSIPKTFGIVAPAAYDATYPTLSRVVDDEKPDVILCDFFSSACRDVAEMKGIPLITGFQSTDIFDIVSSPFITSNMVYGSITTDKLNFFQRFHDKVFTPLRSVYNFNTLTKAVNKARARHGVPPASLPFGDFSTSLGLANTFEGLEAATPLPPYIKMVGPIKSDSHTPLTPGLAKFLDAHPRTLYIAFGSAVVLGDFDIENLVMASLTALDKGSIDGVLWGLGKTDSEDFQKDFSTNGSTITRDELFSDQHPHIRLLPWAPQAAILEHKNTRLFISHGGLESTVEALLSGTPILCMAFFGDQPRNARKLEDAGVGKYVDRLTATPTTLASDIKYILDDNGGMLSANVKRMRTIAQFGSRRKALGADMIEEYAYTAQVCRPIYPHKYGEVPCELKHLAMTSRDMTFIQANLIDVYGVAILLALTCISVLGYGLRSLIPKQIPNPPTTIAKKDQ</sequence>
<protein>
    <submittedName>
        <fullName evidence="1">Uncharacterized protein</fullName>
    </submittedName>
</protein>
<name>A0ACC2S1A6_9FUNG</name>
<dbReference type="Proteomes" id="UP001165960">
    <property type="component" value="Unassembled WGS sequence"/>
</dbReference>
<evidence type="ECO:0000313" key="1">
    <source>
        <dbReference type="EMBL" id="KAJ9056075.1"/>
    </source>
</evidence>
<dbReference type="EMBL" id="QTSX02006046">
    <property type="protein sequence ID" value="KAJ9056075.1"/>
    <property type="molecule type" value="Genomic_DNA"/>
</dbReference>
<evidence type="ECO:0000313" key="2">
    <source>
        <dbReference type="Proteomes" id="UP001165960"/>
    </source>
</evidence>
<gene>
    <name evidence="1" type="ORF">DSO57_1036789</name>
</gene>